<dbReference type="EMBL" id="JAADJZ010000026">
    <property type="protein sequence ID" value="KAF2866818.1"/>
    <property type="molecule type" value="Genomic_DNA"/>
</dbReference>
<gene>
    <name evidence="2" type="ORF">BDV95DRAFT_583844</name>
</gene>
<feature type="region of interest" description="Disordered" evidence="1">
    <location>
        <begin position="1"/>
        <end position="56"/>
    </location>
</feature>
<keyword evidence="3" id="KW-1185">Reference proteome</keyword>
<feature type="region of interest" description="Disordered" evidence="1">
    <location>
        <begin position="262"/>
        <end position="299"/>
    </location>
</feature>
<sequence>MSTHQKSFFDQGPKPKYFKGSWQRPRNASGNPHQNDLDAPPRHVVTGPPIMPSSQTRTKLKAFQFVEGAPTLESIRGRQAEKENIPVQSRRNPTPNTSKAIENVPQKTFGTPKLAQSKICPPPSTPATRLPLADLVGNIDDSTRHVVKPVLSPDEQLCWRGSQPVSTPFRRGKKRARSSSPAAPSQEEPKMDSVRRELDTPQADPATELWTRYTGNKDTPSANKAVTFAHLINESSPRSSVQAGSVSGLRRWASCGVEFPTSTTKRRRTHGGFRAESSNTDDVFNAASSDGALPGQPEKSNLAGMLQRMRDSISRPPPIITSSVQPGSSSPLPEAADRDLSLCESPLRQRPRDQFSDASGTFEEDMEAIDEDKAAEEARRSSASSDEFGDADFDTDMVEALEITQDATEQFDTPVSAPIGPPHPTVKPQQSDIEPESVFQNGTDSDDEFGDDDLLAADLEHVASLYDSRAEESFQEHEALPDTGDGNVLLTNNITSAVIDLVDDDDEDFGDDIDVDEFAAAEVAATQTPANTVCRSRTYP</sequence>
<proteinExistence type="predicted"/>
<feature type="compositionally biased region" description="Polar residues" evidence="1">
    <location>
        <begin position="24"/>
        <end position="34"/>
    </location>
</feature>
<feature type="compositionally biased region" description="Basic and acidic residues" evidence="1">
    <location>
        <begin position="371"/>
        <end position="380"/>
    </location>
</feature>
<feature type="region of interest" description="Disordered" evidence="1">
    <location>
        <begin position="311"/>
        <end position="391"/>
    </location>
</feature>
<dbReference type="Proteomes" id="UP000481861">
    <property type="component" value="Unassembled WGS sequence"/>
</dbReference>
<name>A0A7C8M340_9PLEO</name>
<feature type="compositionally biased region" description="Polar residues" evidence="1">
    <location>
        <begin position="86"/>
        <end position="109"/>
    </location>
</feature>
<feature type="compositionally biased region" description="Polar residues" evidence="1">
    <location>
        <begin position="276"/>
        <end position="288"/>
    </location>
</feature>
<evidence type="ECO:0000313" key="2">
    <source>
        <dbReference type="EMBL" id="KAF2866818.1"/>
    </source>
</evidence>
<feature type="region of interest" description="Disordered" evidence="1">
    <location>
        <begin position="158"/>
        <end position="221"/>
    </location>
</feature>
<dbReference type="AlphaFoldDB" id="A0A7C8M340"/>
<feature type="compositionally biased region" description="Basic and acidic residues" evidence="1">
    <location>
        <begin position="75"/>
        <end position="84"/>
    </location>
</feature>
<evidence type="ECO:0000313" key="3">
    <source>
        <dbReference type="Proteomes" id="UP000481861"/>
    </source>
</evidence>
<comment type="caution">
    <text evidence="2">The sequence shown here is derived from an EMBL/GenBank/DDBJ whole genome shotgun (WGS) entry which is preliminary data.</text>
</comment>
<protein>
    <submittedName>
        <fullName evidence="2">Uncharacterized protein</fullName>
    </submittedName>
</protein>
<feature type="compositionally biased region" description="Basic and acidic residues" evidence="1">
    <location>
        <begin position="187"/>
        <end position="199"/>
    </location>
</feature>
<feature type="region of interest" description="Disordered" evidence="1">
    <location>
        <begin position="73"/>
        <end position="126"/>
    </location>
</feature>
<feature type="compositionally biased region" description="Polar residues" evidence="1">
    <location>
        <begin position="427"/>
        <end position="443"/>
    </location>
</feature>
<evidence type="ECO:0000256" key="1">
    <source>
        <dbReference type="SAM" id="MobiDB-lite"/>
    </source>
</evidence>
<dbReference type="OrthoDB" id="6513042at2759"/>
<reference evidence="2 3" key="1">
    <citation type="submission" date="2020-01" db="EMBL/GenBank/DDBJ databases">
        <authorList>
            <consortium name="DOE Joint Genome Institute"/>
            <person name="Haridas S."/>
            <person name="Albert R."/>
            <person name="Binder M."/>
            <person name="Bloem J."/>
            <person name="Labutti K."/>
            <person name="Salamov A."/>
            <person name="Andreopoulos B."/>
            <person name="Baker S.E."/>
            <person name="Barry K."/>
            <person name="Bills G."/>
            <person name="Bluhm B.H."/>
            <person name="Cannon C."/>
            <person name="Castanera R."/>
            <person name="Culley D.E."/>
            <person name="Daum C."/>
            <person name="Ezra D."/>
            <person name="Gonzalez J.B."/>
            <person name="Henrissat B."/>
            <person name="Kuo A."/>
            <person name="Liang C."/>
            <person name="Lipzen A."/>
            <person name="Lutzoni F."/>
            <person name="Magnuson J."/>
            <person name="Mondo S."/>
            <person name="Nolan M."/>
            <person name="Ohm R."/>
            <person name="Pangilinan J."/>
            <person name="Park H.-J.H."/>
            <person name="Ramirez L."/>
            <person name="Alfaro M."/>
            <person name="Sun H."/>
            <person name="Tritt A."/>
            <person name="Yoshinaga Y."/>
            <person name="Zwiers L.-H.L."/>
            <person name="Turgeon B.G."/>
            <person name="Goodwin S.B."/>
            <person name="Spatafora J.W."/>
            <person name="Crous P.W."/>
            <person name="Grigoriev I.V."/>
        </authorList>
    </citation>
    <scope>NUCLEOTIDE SEQUENCE [LARGE SCALE GENOMIC DNA]</scope>
    <source>
        <strain evidence="2 3">CBS 611.86</strain>
    </source>
</reference>
<feature type="region of interest" description="Disordered" evidence="1">
    <location>
        <begin position="412"/>
        <end position="451"/>
    </location>
</feature>
<accession>A0A7C8M340</accession>
<organism evidence="2 3">
    <name type="scientific">Massariosphaeria phaeospora</name>
    <dbReference type="NCBI Taxonomy" id="100035"/>
    <lineage>
        <taxon>Eukaryota</taxon>
        <taxon>Fungi</taxon>
        <taxon>Dikarya</taxon>
        <taxon>Ascomycota</taxon>
        <taxon>Pezizomycotina</taxon>
        <taxon>Dothideomycetes</taxon>
        <taxon>Pleosporomycetidae</taxon>
        <taxon>Pleosporales</taxon>
        <taxon>Pleosporales incertae sedis</taxon>
        <taxon>Massariosphaeria</taxon>
    </lineage>
</organism>